<protein>
    <recommendedName>
        <fullName evidence="3">Flagellin</fullName>
    </recommendedName>
</protein>
<sequence length="85" mass="8900">MIISSDEQAANQAISGVNQVNLSGKTTINFSKSNIAGMKAGKTVANTVLGDLDNLVGAVKKQASKFKELAAVRASLDASDKNMFR</sequence>
<accession>A0ABV4D350</accession>
<dbReference type="RefSeq" id="WP_369948498.1">
    <property type="nucleotide sequence ID" value="NZ_JBCLSH010000024.1"/>
</dbReference>
<evidence type="ECO:0000313" key="1">
    <source>
        <dbReference type="EMBL" id="MEY8443983.1"/>
    </source>
</evidence>
<gene>
    <name evidence="1" type="ORF">AALA52_06990</name>
</gene>
<evidence type="ECO:0008006" key="3">
    <source>
        <dbReference type="Google" id="ProtNLM"/>
    </source>
</evidence>
<reference evidence="1 2" key="1">
    <citation type="submission" date="2024-03" db="EMBL/GenBank/DDBJ databases">
        <title>Mouse gut bacterial collection (mGBC) of GemPharmatech.</title>
        <authorList>
            <person name="He Y."/>
            <person name="Dong L."/>
            <person name="Wu D."/>
            <person name="Gao X."/>
            <person name="Lin Z."/>
        </authorList>
    </citation>
    <scope>NUCLEOTIDE SEQUENCE [LARGE SCALE GENOMIC DNA]</scope>
    <source>
        <strain evidence="1 2">61-15</strain>
    </source>
</reference>
<organism evidence="1 2">
    <name type="scientific">Lactococcus ileimucosae</name>
    <dbReference type="NCBI Taxonomy" id="2941329"/>
    <lineage>
        <taxon>Bacteria</taxon>
        <taxon>Bacillati</taxon>
        <taxon>Bacillota</taxon>
        <taxon>Bacilli</taxon>
        <taxon>Lactobacillales</taxon>
        <taxon>Streptococcaceae</taxon>
        <taxon>Lactococcus</taxon>
    </lineage>
</organism>
<keyword evidence="2" id="KW-1185">Reference proteome</keyword>
<dbReference type="Proteomes" id="UP001565283">
    <property type="component" value="Unassembled WGS sequence"/>
</dbReference>
<dbReference type="EMBL" id="JBCLSH010000024">
    <property type="protein sequence ID" value="MEY8443983.1"/>
    <property type="molecule type" value="Genomic_DNA"/>
</dbReference>
<proteinExistence type="predicted"/>
<comment type="caution">
    <text evidence="1">The sequence shown here is derived from an EMBL/GenBank/DDBJ whole genome shotgun (WGS) entry which is preliminary data.</text>
</comment>
<name>A0ABV4D350_9LACT</name>
<evidence type="ECO:0000313" key="2">
    <source>
        <dbReference type="Proteomes" id="UP001565283"/>
    </source>
</evidence>